<gene>
    <name evidence="7" type="ORF">GTW51_05155</name>
</gene>
<feature type="signal peptide" evidence="5">
    <location>
        <begin position="1"/>
        <end position="28"/>
    </location>
</feature>
<dbReference type="InterPro" id="IPR009056">
    <property type="entry name" value="Cyt_c-like_dom"/>
</dbReference>
<proteinExistence type="predicted"/>
<evidence type="ECO:0000259" key="6">
    <source>
        <dbReference type="PROSITE" id="PS51007"/>
    </source>
</evidence>
<feature type="domain" description="Cytochrome c" evidence="6">
    <location>
        <begin position="106"/>
        <end position="222"/>
    </location>
</feature>
<evidence type="ECO:0000256" key="4">
    <source>
        <dbReference type="SAM" id="MobiDB-lite"/>
    </source>
</evidence>
<dbReference type="EMBL" id="JAAAMJ010000002">
    <property type="protein sequence ID" value="NDV86087.1"/>
    <property type="molecule type" value="Genomic_DNA"/>
</dbReference>
<feature type="chain" id="PRO_5026812840" evidence="5">
    <location>
        <begin position="29"/>
        <end position="231"/>
    </location>
</feature>
<evidence type="ECO:0000313" key="8">
    <source>
        <dbReference type="Proteomes" id="UP000476332"/>
    </source>
</evidence>
<feature type="region of interest" description="Disordered" evidence="4">
    <location>
        <begin position="31"/>
        <end position="52"/>
    </location>
</feature>
<dbReference type="RefSeq" id="WP_163042831.1">
    <property type="nucleotide sequence ID" value="NZ_JAAAMJ010000002.1"/>
</dbReference>
<dbReference type="Proteomes" id="UP000476332">
    <property type="component" value="Unassembled WGS sequence"/>
</dbReference>
<evidence type="ECO:0000256" key="3">
    <source>
        <dbReference type="PROSITE-ProRule" id="PRU00433"/>
    </source>
</evidence>
<accession>A0A6L9MEA0</accession>
<keyword evidence="2 3" id="KW-0408">Iron</keyword>
<dbReference type="GO" id="GO:0020037">
    <property type="term" value="F:heme binding"/>
    <property type="evidence" value="ECO:0007669"/>
    <property type="project" value="InterPro"/>
</dbReference>
<evidence type="ECO:0000256" key="2">
    <source>
        <dbReference type="ARBA" id="ARBA00023004"/>
    </source>
</evidence>
<dbReference type="GO" id="GO:0009055">
    <property type="term" value="F:electron transfer activity"/>
    <property type="evidence" value="ECO:0007669"/>
    <property type="project" value="InterPro"/>
</dbReference>
<dbReference type="GO" id="GO:0046872">
    <property type="term" value="F:metal ion binding"/>
    <property type="evidence" value="ECO:0007669"/>
    <property type="project" value="UniProtKB-KW"/>
</dbReference>
<keyword evidence="5" id="KW-0732">Signal</keyword>
<evidence type="ECO:0000256" key="1">
    <source>
        <dbReference type="ARBA" id="ARBA00022723"/>
    </source>
</evidence>
<dbReference type="InterPro" id="IPR036280">
    <property type="entry name" value="Multihaem_cyt_sf"/>
</dbReference>
<evidence type="ECO:0000256" key="5">
    <source>
        <dbReference type="SAM" id="SignalP"/>
    </source>
</evidence>
<organism evidence="7 8">
    <name type="scientific">Aurantimonas aggregata</name>
    <dbReference type="NCBI Taxonomy" id="2047720"/>
    <lineage>
        <taxon>Bacteria</taxon>
        <taxon>Pseudomonadati</taxon>
        <taxon>Pseudomonadota</taxon>
        <taxon>Alphaproteobacteria</taxon>
        <taxon>Hyphomicrobiales</taxon>
        <taxon>Aurantimonadaceae</taxon>
        <taxon>Aurantimonas</taxon>
    </lineage>
</organism>
<dbReference type="SUPFAM" id="SSF48695">
    <property type="entry name" value="Multiheme cytochromes"/>
    <property type="match status" value="1"/>
</dbReference>
<dbReference type="PROSITE" id="PS51007">
    <property type="entry name" value="CYTC"/>
    <property type="match status" value="1"/>
</dbReference>
<keyword evidence="1 3" id="KW-0479">Metal-binding</keyword>
<reference evidence="7 8" key="1">
    <citation type="submission" date="2020-01" db="EMBL/GenBank/DDBJ databases">
        <title>Genomes of bacteria type strains.</title>
        <authorList>
            <person name="Chen J."/>
            <person name="Zhu S."/>
            <person name="Chen J."/>
        </authorList>
    </citation>
    <scope>NUCLEOTIDE SEQUENCE [LARGE SCALE GENOMIC DNA]</scope>
    <source>
        <strain evidence="7 8">KCTC 52919</strain>
    </source>
</reference>
<protein>
    <submittedName>
        <fullName evidence="7">Isoquinoline 1-oxidoreductase subunit</fullName>
    </submittedName>
</protein>
<comment type="caution">
    <text evidence="7">The sequence shown here is derived from an EMBL/GenBank/DDBJ whole genome shotgun (WGS) entry which is preliminary data.</text>
</comment>
<name>A0A6L9MEA0_9HYPH</name>
<dbReference type="AlphaFoldDB" id="A0A6L9MEA0"/>
<keyword evidence="8" id="KW-1185">Reference proteome</keyword>
<evidence type="ECO:0000313" key="7">
    <source>
        <dbReference type="EMBL" id="NDV86087.1"/>
    </source>
</evidence>
<keyword evidence="3" id="KW-0349">Heme</keyword>
<sequence length="231" mass="24390">MTSQTYLAGRLTGIALAFGLAVAASAVAQERAPEAPEPSTPAVTARPDGSQSLRPVSDFDNIADEAARSVAIFEETGKVLLHPRCVNCHPAGNRPLQGMDMHPHQPPVERGEANFGAIGMQCNTCHGPENVAVIAQAEGLESIPGNPNWHLAPIEMAWEGRSLGEICEQIKDVDRNGGKTLAELVEHMAADDLVGWGWEPGAGREKAPGTQEEFGALYEAWAATGAHCPAS</sequence>
<dbReference type="Gene3D" id="1.10.1130.10">
    <property type="entry name" value="Flavocytochrome C3, Chain A"/>
    <property type="match status" value="1"/>
</dbReference>